<feature type="transmembrane region" description="Helical" evidence="6">
    <location>
        <begin position="287"/>
        <end position="308"/>
    </location>
</feature>
<dbReference type="GO" id="GO:0022857">
    <property type="term" value="F:transmembrane transporter activity"/>
    <property type="evidence" value="ECO:0007669"/>
    <property type="project" value="InterPro"/>
</dbReference>
<dbReference type="InterPro" id="IPR036259">
    <property type="entry name" value="MFS_trans_sf"/>
</dbReference>
<sequence>MPVSQSSMNSKRFSKREVFGWAMYDFANSSYTTVVITFIYSAFFIAHIVPEELSHMRNSLWAAAITISTLISIFAAPFVGVICDLNGNKKAYLAVCTLGSVIGTACLYFVGPGNIALGLIFLVISNTAWMLSESFNASLLTDISNKQNIGRISGIGWGVGYIGGLLSLIIVSLIIKSSPHDSYAAYINENQMAMLFIALFYLLASLPLFAFVKTRKPENSEFSQLRATELAKLAFQRLIQFRVLTRQYPVLFHFFMAFLVYSAGISVVIKFLGIYASEDVGITGTELIYVGATLQISSMVGAIGFGFLEDKIGSKPAILYSLALWIGGIIGIYFLDKISLLLGTSLTTSFLIIAFIAGSALGATQSCSRALVGRLTSPEDSSLMFGLWGTFARLSIILAMAFGPLSDLVGRKNGLLLILVYFVLGGVMLMRVPVNKTDQSVRLN</sequence>
<evidence type="ECO:0000256" key="3">
    <source>
        <dbReference type="ARBA" id="ARBA00022692"/>
    </source>
</evidence>
<feature type="transmembrane region" description="Helical" evidence="6">
    <location>
        <begin position="250"/>
        <end position="275"/>
    </location>
</feature>
<comment type="subcellular location">
    <subcellularLocation>
        <location evidence="1">Endomembrane system</location>
        <topology evidence="1">Multi-pass membrane protein</topology>
    </subcellularLocation>
</comment>
<protein>
    <submittedName>
        <fullName evidence="8">UMF1 family MFS transporter</fullName>
    </submittedName>
</protein>
<accession>A0A4R3IAD9</accession>
<feature type="transmembrane region" description="Helical" evidence="6">
    <location>
        <begin position="21"/>
        <end position="48"/>
    </location>
</feature>
<dbReference type="GO" id="GO:0012505">
    <property type="term" value="C:endomembrane system"/>
    <property type="evidence" value="ECO:0007669"/>
    <property type="project" value="UniProtKB-SubCell"/>
</dbReference>
<organism evidence="8 9">
    <name type="scientific">Reinekea marinisedimentorum</name>
    <dbReference type="NCBI Taxonomy" id="230495"/>
    <lineage>
        <taxon>Bacteria</taxon>
        <taxon>Pseudomonadati</taxon>
        <taxon>Pseudomonadota</taxon>
        <taxon>Gammaproteobacteria</taxon>
        <taxon>Oceanospirillales</taxon>
        <taxon>Saccharospirillaceae</taxon>
        <taxon>Reinekea</taxon>
    </lineage>
</organism>
<dbReference type="SUPFAM" id="SSF103473">
    <property type="entry name" value="MFS general substrate transporter"/>
    <property type="match status" value="1"/>
</dbReference>
<dbReference type="Proteomes" id="UP000295793">
    <property type="component" value="Unassembled WGS sequence"/>
</dbReference>
<feature type="transmembrane region" description="Helical" evidence="6">
    <location>
        <begin position="195"/>
        <end position="212"/>
    </location>
</feature>
<evidence type="ECO:0000256" key="4">
    <source>
        <dbReference type="ARBA" id="ARBA00022989"/>
    </source>
</evidence>
<keyword evidence="9" id="KW-1185">Reference proteome</keyword>
<proteinExistence type="predicted"/>
<feature type="transmembrane region" description="Helical" evidence="6">
    <location>
        <begin position="383"/>
        <end position="402"/>
    </location>
</feature>
<dbReference type="InterPro" id="IPR020846">
    <property type="entry name" value="MFS_dom"/>
</dbReference>
<dbReference type="Pfam" id="PF11700">
    <property type="entry name" value="ATG22"/>
    <property type="match status" value="1"/>
</dbReference>
<evidence type="ECO:0000256" key="1">
    <source>
        <dbReference type="ARBA" id="ARBA00004127"/>
    </source>
</evidence>
<feature type="transmembrane region" description="Helical" evidence="6">
    <location>
        <begin position="60"/>
        <end position="79"/>
    </location>
</feature>
<dbReference type="PANTHER" id="PTHR23519">
    <property type="entry name" value="AUTOPHAGY-RELATED PROTEIN 22"/>
    <property type="match status" value="1"/>
</dbReference>
<keyword evidence="3 6" id="KW-0812">Transmembrane</keyword>
<dbReference type="RefSeq" id="WP_132700385.1">
    <property type="nucleotide sequence ID" value="NZ_SLZR01000003.1"/>
</dbReference>
<feature type="transmembrane region" description="Helical" evidence="6">
    <location>
        <begin position="116"/>
        <end position="140"/>
    </location>
</feature>
<evidence type="ECO:0000259" key="7">
    <source>
        <dbReference type="PROSITE" id="PS50850"/>
    </source>
</evidence>
<reference evidence="8 9" key="1">
    <citation type="submission" date="2019-03" db="EMBL/GenBank/DDBJ databases">
        <title>Genomic Encyclopedia of Archaeal and Bacterial Type Strains, Phase II (KMG-II): from individual species to whole genera.</title>
        <authorList>
            <person name="Goeker M."/>
        </authorList>
    </citation>
    <scope>NUCLEOTIDE SEQUENCE [LARGE SCALE GENOMIC DNA]</scope>
    <source>
        <strain evidence="8 9">DSM 15388</strain>
    </source>
</reference>
<feature type="transmembrane region" description="Helical" evidence="6">
    <location>
        <begin position="152"/>
        <end position="175"/>
    </location>
</feature>
<dbReference type="PANTHER" id="PTHR23519:SF1">
    <property type="entry name" value="AUTOPHAGY-RELATED PROTEIN 22"/>
    <property type="match status" value="1"/>
</dbReference>
<dbReference type="InterPro" id="IPR050495">
    <property type="entry name" value="ATG22/LtaA_families"/>
</dbReference>
<feature type="transmembrane region" description="Helical" evidence="6">
    <location>
        <begin position="341"/>
        <end position="362"/>
    </location>
</feature>
<feature type="transmembrane region" description="Helical" evidence="6">
    <location>
        <begin position="91"/>
        <end position="110"/>
    </location>
</feature>
<evidence type="ECO:0000313" key="8">
    <source>
        <dbReference type="EMBL" id="TCS42467.1"/>
    </source>
</evidence>
<evidence type="ECO:0000313" key="9">
    <source>
        <dbReference type="Proteomes" id="UP000295793"/>
    </source>
</evidence>
<feature type="domain" description="Major facilitator superfamily (MFS) profile" evidence="7">
    <location>
        <begin position="250"/>
        <end position="444"/>
    </location>
</feature>
<name>A0A4R3IAD9_9GAMM</name>
<dbReference type="AlphaFoldDB" id="A0A4R3IAD9"/>
<gene>
    <name evidence="8" type="ORF">BCF53_103128</name>
</gene>
<keyword evidence="4 6" id="KW-1133">Transmembrane helix</keyword>
<dbReference type="Gene3D" id="1.20.1250.20">
    <property type="entry name" value="MFS general substrate transporter like domains"/>
    <property type="match status" value="2"/>
</dbReference>
<comment type="caution">
    <text evidence="8">The sequence shown here is derived from an EMBL/GenBank/DDBJ whole genome shotgun (WGS) entry which is preliminary data.</text>
</comment>
<keyword evidence="2" id="KW-0813">Transport</keyword>
<evidence type="ECO:0000256" key="6">
    <source>
        <dbReference type="SAM" id="Phobius"/>
    </source>
</evidence>
<evidence type="ECO:0000256" key="2">
    <source>
        <dbReference type="ARBA" id="ARBA00022448"/>
    </source>
</evidence>
<dbReference type="EMBL" id="SLZR01000003">
    <property type="protein sequence ID" value="TCS42467.1"/>
    <property type="molecule type" value="Genomic_DNA"/>
</dbReference>
<dbReference type="OrthoDB" id="9768783at2"/>
<dbReference type="PROSITE" id="PS50850">
    <property type="entry name" value="MFS"/>
    <property type="match status" value="1"/>
</dbReference>
<dbReference type="InterPro" id="IPR024671">
    <property type="entry name" value="Atg22-like"/>
</dbReference>
<feature type="transmembrane region" description="Helical" evidence="6">
    <location>
        <begin position="317"/>
        <end position="335"/>
    </location>
</feature>
<evidence type="ECO:0000256" key="5">
    <source>
        <dbReference type="ARBA" id="ARBA00023136"/>
    </source>
</evidence>
<feature type="transmembrane region" description="Helical" evidence="6">
    <location>
        <begin position="414"/>
        <end position="434"/>
    </location>
</feature>
<keyword evidence="5 6" id="KW-0472">Membrane</keyword>